<name>A0A6C2D274_9RHOO</name>
<dbReference type="EMBL" id="SDKK01000006">
    <property type="protein sequence ID" value="TYC59883.1"/>
    <property type="molecule type" value="Genomic_DNA"/>
</dbReference>
<feature type="domain" description="HTH Mu-type" evidence="3">
    <location>
        <begin position="1"/>
        <end position="65"/>
    </location>
</feature>
<evidence type="ECO:0000259" key="3">
    <source>
        <dbReference type="PROSITE" id="PS51702"/>
    </source>
</evidence>
<dbReference type="PROSITE" id="PS51702">
    <property type="entry name" value="HTH_MU"/>
    <property type="match status" value="1"/>
</dbReference>
<dbReference type="OrthoDB" id="5676324at2"/>
<evidence type="ECO:0000313" key="4">
    <source>
        <dbReference type="EMBL" id="TYC59883.1"/>
    </source>
</evidence>
<dbReference type="AlphaFoldDB" id="A0A6C2D274"/>
<dbReference type="InterPro" id="IPR001584">
    <property type="entry name" value="Integrase_cat-core"/>
</dbReference>
<dbReference type="InterPro" id="IPR012337">
    <property type="entry name" value="RNaseH-like_sf"/>
</dbReference>
<organism evidence="4 5">
    <name type="scientific">Zoogloea oleivorans</name>
    <dbReference type="NCBI Taxonomy" id="1552750"/>
    <lineage>
        <taxon>Bacteria</taxon>
        <taxon>Pseudomonadati</taxon>
        <taxon>Pseudomonadota</taxon>
        <taxon>Betaproteobacteria</taxon>
        <taxon>Rhodocyclales</taxon>
        <taxon>Zoogloeaceae</taxon>
        <taxon>Zoogloea</taxon>
    </lineage>
</organism>
<evidence type="ECO:0000259" key="2">
    <source>
        <dbReference type="PROSITE" id="PS50994"/>
    </source>
</evidence>
<dbReference type="GO" id="GO:0003677">
    <property type="term" value="F:DNA binding"/>
    <property type="evidence" value="ECO:0007669"/>
    <property type="project" value="InterPro"/>
</dbReference>
<dbReference type="PROSITE" id="PS50994">
    <property type="entry name" value="INTEGRASE"/>
    <property type="match status" value="1"/>
</dbReference>
<gene>
    <name evidence="4" type="ORF">ETQ85_07580</name>
</gene>
<dbReference type="Gene3D" id="3.30.420.10">
    <property type="entry name" value="Ribonuclease H-like superfamily/Ribonuclease H"/>
    <property type="match status" value="1"/>
</dbReference>
<keyword evidence="5" id="KW-1185">Reference proteome</keyword>
<dbReference type="Proteomes" id="UP000389128">
    <property type="component" value="Unassembled WGS sequence"/>
</dbReference>
<dbReference type="GO" id="GO:0015074">
    <property type="term" value="P:DNA integration"/>
    <property type="evidence" value="ECO:0007669"/>
    <property type="project" value="InterPro"/>
</dbReference>
<reference evidence="4 5" key="1">
    <citation type="submission" date="2019-01" db="EMBL/GenBank/DDBJ databases">
        <title>Zoogloea oleivorans genome sequencing and assembly.</title>
        <authorList>
            <person name="Tancsics A."/>
            <person name="Farkas M."/>
            <person name="Kriszt B."/>
            <person name="Maroti G."/>
            <person name="Horvath B."/>
        </authorList>
    </citation>
    <scope>NUCLEOTIDE SEQUENCE [LARGE SCALE GENOMIC DNA]</scope>
    <source>
        <strain evidence="4 5">Buc</strain>
    </source>
</reference>
<dbReference type="InterPro" id="IPR003314">
    <property type="entry name" value="Mu-type_HTH"/>
</dbReference>
<feature type="domain" description="Integrase catalytic" evidence="2">
    <location>
        <begin position="282"/>
        <end position="472"/>
    </location>
</feature>
<dbReference type="RefSeq" id="WP_148578440.1">
    <property type="nucleotide sequence ID" value="NZ_SDKK01000006.1"/>
</dbReference>
<protein>
    <submittedName>
        <fullName evidence="4">Uncharacterized protein</fullName>
    </submittedName>
</protein>
<evidence type="ECO:0000313" key="5">
    <source>
        <dbReference type="Proteomes" id="UP000389128"/>
    </source>
</evidence>
<proteinExistence type="predicted"/>
<feature type="compositionally biased region" description="Basic and acidic residues" evidence="1">
    <location>
        <begin position="448"/>
        <end position="471"/>
    </location>
</feature>
<comment type="caution">
    <text evidence="4">The sequence shown here is derived from an EMBL/GenBank/DDBJ whole genome shotgun (WGS) entry which is preliminary data.</text>
</comment>
<dbReference type="InterPro" id="IPR036397">
    <property type="entry name" value="RNaseH_sf"/>
</dbReference>
<accession>A0A6C2D274</accession>
<feature type="region of interest" description="Disordered" evidence="1">
    <location>
        <begin position="444"/>
        <end position="471"/>
    </location>
</feature>
<sequence>MSVITLTQIAEALGVHRTSAMRRADREGWQFAEETAPGRSVRSYTLEALPRDVQKALQKSALETAVNQVSTAASTTAVFTPTGEALPPVKPAAPVVPFCPADLTTRQRENENARSTLLGEISRLQASARCSQEAAITALLTNARSGLLPAHLVGTLRLARDPRGRKTEHDDGLPSPRCLKRWLSKSVKGESLAPAVVQADMSVKPWHGLAIALMQRPQGSIKRWVVAQIAEQWTPAMGDTPPSYDQVCRFFREKFSKIDVLVGRHTGMDLKNHRRYTIRSRVGLMPAMECHADGWCTHFTASHPVSGEFVTYELWTAIDYATGYPADPAIGLSESYEVIAKCLENYIRVFGVPLIFQTDSTGSVKNERFEFDPISSLQERLGITIVHPKMLEVGKGNSQANGLAENLHAFYDRESKELGTYQGKSMDTLTYKRVQRLTKAMVRAGTPEAREKARKEAEKAGKGPIFDSHKQASDWIKGMAERRRDMPNRNLPKVSDPETGKQRHMTPREALAAHVADGWEPVALSEADIIDAFRPHVRKTVTRGGVSPYSGQRYQHEELEHWNGTLAPADEQAILDVLYDLLDQAIDGV</sequence>
<dbReference type="SUPFAM" id="SSF53098">
    <property type="entry name" value="Ribonuclease H-like"/>
    <property type="match status" value="1"/>
</dbReference>
<evidence type="ECO:0000256" key="1">
    <source>
        <dbReference type="SAM" id="MobiDB-lite"/>
    </source>
</evidence>